<feature type="transmembrane region" description="Helical" evidence="1">
    <location>
        <begin position="86"/>
        <end position="108"/>
    </location>
</feature>
<keyword evidence="1" id="KW-0472">Membrane</keyword>
<name>A0A8H3GDA6_9AGAM</name>
<evidence type="ECO:0000313" key="3">
    <source>
        <dbReference type="Proteomes" id="UP000663853"/>
    </source>
</evidence>
<gene>
    <name evidence="2" type="ORF">RDB_LOCUS41933</name>
</gene>
<keyword evidence="1" id="KW-0812">Transmembrane</keyword>
<organism evidence="2 3">
    <name type="scientific">Rhizoctonia solani</name>
    <dbReference type="NCBI Taxonomy" id="456999"/>
    <lineage>
        <taxon>Eukaryota</taxon>
        <taxon>Fungi</taxon>
        <taxon>Dikarya</taxon>
        <taxon>Basidiomycota</taxon>
        <taxon>Agaricomycotina</taxon>
        <taxon>Agaricomycetes</taxon>
        <taxon>Cantharellales</taxon>
        <taxon>Ceratobasidiaceae</taxon>
        <taxon>Rhizoctonia</taxon>
    </lineage>
</organism>
<keyword evidence="1" id="KW-1133">Transmembrane helix</keyword>
<dbReference type="AlphaFoldDB" id="A0A8H3GDA6"/>
<protein>
    <submittedName>
        <fullName evidence="2">Uncharacterized protein</fullName>
    </submittedName>
</protein>
<sequence length="572" mass="64696">MRHPSLLSLLNMFPARPFALVMSMGLAVLSFLIYAPGAKCNNGATSDTASNSGAVTKLHSIVNTCYYYNRPEFTEHPSYYSGHENLIVWGPCFAYSVLWTVFVIWFVLRRCQEQPPTESGVGSSRHLGRVSAKATGCEAKPMDDLSGPEVSPVSPTGTISTIQAGRGRQHALQDSNLPQLSIPASWDVKEPCPASDGRRIWMLPLTIGENDSIDQELNGRSSSDFPMVHYLVQAPRALRNRPLSDDTSGLKQTPYLCLTSANLHHQHRGSTNAVEACFSEKRLPLETSLYGDARFLQPVPIVWFILVVAVNGDCQDPEHDLEFWRKILNDPALDCESIHFITLLGEEATLESIEKCITQLFHDSKDLGIYDRTKLFVYLTGEGDSQNRMCLPNKQFLSKKDINWWVWELRATWRYTRPITLVLDICRRDSHEPGISLHRRMELISSCSAGQEAQAIRFESEQDVPYSCFFLAFLVAPFDCPASTVASFKTNIERRLDQLVELIQCKHSRNTPEANNERPGPQVPDWSQADCLWQNLLTLFELARMLSRTKLAREVYDFVIQYFPEGERRTQP</sequence>
<dbReference type="Proteomes" id="UP000663853">
    <property type="component" value="Unassembled WGS sequence"/>
</dbReference>
<proteinExistence type="predicted"/>
<evidence type="ECO:0000256" key="1">
    <source>
        <dbReference type="SAM" id="Phobius"/>
    </source>
</evidence>
<feature type="transmembrane region" description="Helical" evidence="1">
    <location>
        <begin position="15"/>
        <end position="35"/>
    </location>
</feature>
<dbReference type="EMBL" id="CAJMXA010000879">
    <property type="protein sequence ID" value="CAE6445388.1"/>
    <property type="molecule type" value="Genomic_DNA"/>
</dbReference>
<comment type="caution">
    <text evidence="2">The sequence shown here is derived from an EMBL/GenBank/DDBJ whole genome shotgun (WGS) entry which is preliminary data.</text>
</comment>
<reference evidence="2" key="1">
    <citation type="submission" date="2021-01" db="EMBL/GenBank/DDBJ databases">
        <authorList>
            <person name="Kaushik A."/>
        </authorList>
    </citation>
    <scope>NUCLEOTIDE SEQUENCE</scope>
    <source>
        <strain evidence="2">AG6-10EEA</strain>
    </source>
</reference>
<evidence type="ECO:0000313" key="2">
    <source>
        <dbReference type="EMBL" id="CAE6445388.1"/>
    </source>
</evidence>
<accession>A0A8H3GDA6</accession>